<keyword evidence="3" id="KW-1185">Reference proteome</keyword>
<protein>
    <submittedName>
        <fullName evidence="2">YceG-like Ter operon protein</fullName>
    </submittedName>
</protein>
<dbReference type="InterPro" id="IPR025647">
    <property type="entry name" value="YceG_bac"/>
</dbReference>
<dbReference type="EMBL" id="QQAY01000002">
    <property type="protein sequence ID" value="RDI45934.1"/>
    <property type="molecule type" value="Genomic_DNA"/>
</dbReference>
<sequence>MNDSIMPIPLNFSLDDWQTIMKKPLPQREGYKKEENNLTFGHVAARMLGTHLSEDQYLEELYDAIHSEEVKAHLLNEELDKSIDPARFQSIQRILMIHQEERLSVNRFLAFLDGERLIPQTQNRRVYFHLRNALMTYLQTFEAKHAQGMADSGFRRAIVDMVKWLWNHLDPWLNQNDFIHETPQVIWYGDASESESYFLYYLILVGCDVLIFHPEGKDILQSIDEDQKVSKVLQYPSKGELQPFPKTRPVRKSTVAYRASQEIDKVMHSDGSMLYKPWQFRNYDPVSVTLKTTYDELFILIKEKSFIRPNFEVSDKKVHIPALFAKVQGISKNRKQYWDRIQTVTDMDNALTVRRFPFTKEINANLLFHYRNALNSDGILEPEQIIHSNWWKYKELPSGLQLGIASAVSRYCAKPRIKPLPHEKLEQLQLFLFAQAMAIPEDVSKLLQRFDYAQDVPKLILYNTEKNGKMSRCDAALIALLNEIGIDIVIFNPPGQNDIELYMNEKYFDTHWLEEVSFEEEFKEASVFKKIIKKIF</sequence>
<feature type="domain" description="Putative component of 'biosynthetic module'" evidence="1">
    <location>
        <begin position="291"/>
        <end position="523"/>
    </location>
</feature>
<reference evidence="2 3" key="1">
    <citation type="submission" date="2018-07" db="EMBL/GenBank/DDBJ databases">
        <title>Genomic Encyclopedia of Type Strains, Phase IV (KMG-IV): sequencing the most valuable type-strain genomes for metagenomic binning, comparative biology and taxonomic classification.</title>
        <authorList>
            <person name="Goeker M."/>
        </authorList>
    </citation>
    <scope>NUCLEOTIDE SEQUENCE [LARGE SCALE GENOMIC DNA]</scope>
    <source>
        <strain evidence="2 3">DSM 25281</strain>
    </source>
</reference>
<gene>
    <name evidence="2" type="ORF">DFR59_102571</name>
</gene>
<proteinExistence type="predicted"/>
<evidence type="ECO:0000313" key="3">
    <source>
        <dbReference type="Proteomes" id="UP000255326"/>
    </source>
</evidence>
<evidence type="ECO:0000259" key="1">
    <source>
        <dbReference type="Pfam" id="PF14266"/>
    </source>
</evidence>
<dbReference type="RefSeq" id="WP_114744730.1">
    <property type="nucleotide sequence ID" value="NZ_QQAY01000002.1"/>
</dbReference>
<organism evidence="2 3">
    <name type="scientific">Falsibacillus pallidus</name>
    <dbReference type="NCBI Taxonomy" id="493781"/>
    <lineage>
        <taxon>Bacteria</taxon>
        <taxon>Bacillati</taxon>
        <taxon>Bacillota</taxon>
        <taxon>Bacilli</taxon>
        <taxon>Bacillales</taxon>
        <taxon>Bacillaceae</taxon>
        <taxon>Falsibacillus</taxon>
    </lineage>
</organism>
<dbReference type="Pfam" id="PF14266">
    <property type="entry name" value="YceG_bac"/>
    <property type="match status" value="2"/>
</dbReference>
<evidence type="ECO:0000313" key="2">
    <source>
        <dbReference type="EMBL" id="RDI45934.1"/>
    </source>
</evidence>
<accession>A0A370GTR6</accession>
<dbReference type="AlphaFoldDB" id="A0A370GTR6"/>
<name>A0A370GTR6_9BACI</name>
<comment type="caution">
    <text evidence="2">The sequence shown here is derived from an EMBL/GenBank/DDBJ whole genome shotgun (WGS) entry which is preliminary data.</text>
</comment>
<dbReference type="Proteomes" id="UP000255326">
    <property type="component" value="Unassembled WGS sequence"/>
</dbReference>
<dbReference type="OrthoDB" id="2421008at2"/>
<feature type="domain" description="Putative component of 'biosynthetic module'" evidence="1">
    <location>
        <begin position="15"/>
        <end position="268"/>
    </location>
</feature>